<dbReference type="Pfam" id="PF02627">
    <property type="entry name" value="CMD"/>
    <property type="match status" value="2"/>
</dbReference>
<dbReference type="Gene3D" id="1.20.1290.10">
    <property type="entry name" value="AhpD-like"/>
    <property type="match status" value="1"/>
</dbReference>
<dbReference type="InterPro" id="IPR052512">
    <property type="entry name" value="4CMD/NDH-1_regulator"/>
</dbReference>
<organism evidence="2 3">
    <name type="scientific">Candidatus Coproplasma stercoripullorum</name>
    <dbReference type="NCBI Taxonomy" id="2840751"/>
    <lineage>
        <taxon>Bacteria</taxon>
        <taxon>Bacillati</taxon>
        <taxon>Bacillota</taxon>
        <taxon>Clostridia</taxon>
        <taxon>Eubacteriales</taxon>
        <taxon>Candidatus Coproplasma</taxon>
    </lineage>
</organism>
<evidence type="ECO:0000313" key="3">
    <source>
        <dbReference type="Proteomes" id="UP000824179"/>
    </source>
</evidence>
<gene>
    <name evidence="2" type="ORF">IAB90_06865</name>
</gene>
<dbReference type="EMBL" id="DVHB01000121">
    <property type="protein sequence ID" value="HIR40082.1"/>
    <property type="molecule type" value="Genomic_DNA"/>
</dbReference>
<reference evidence="2" key="2">
    <citation type="journal article" date="2021" name="PeerJ">
        <title>Extensive microbial diversity within the chicken gut microbiome revealed by metagenomics and culture.</title>
        <authorList>
            <person name="Gilroy R."/>
            <person name="Ravi A."/>
            <person name="Getino M."/>
            <person name="Pursley I."/>
            <person name="Horton D.L."/>
            <person name="Alikhan N.F."/>
            <person name="Baker D."/>
            <person name="Gharbi K."/>
            <person name="Hall N."/>
            <person name="Watson M."/>
            <person name="Adriaenssens E.M."/>
            <person name="Foster-Nyarko E."/>
            <person name="Jarju S."/>
            <person name="Secka A."/>
            <person name="Antonio M."/>
            <person name="Oren A."/>
            <person name="Chaudhuri R.R."/>
            <person name="La Ragione R."/>
            <person name="Hildebrand F."/>
            <person name="Pallen M.J."/>
        </authorList>
    </citation>
    <scope>NUCLEOTIDE SEQUENCE</scope>
    <source>
        <strain evidence="2">ChiW25-3613</strain>
    </source>
</reference>
<accession>A0A9D1DBC2</accession>
<feature type="domain" description="Carboxymuconolactone decarboxylase-like" evidence="1">
    <location>
        <begin position="165"/>
        <end position="244"/>
    </location>
</feature>
<feature type="domain" description="Carboxymuconolactone decarboxylase-like" evidence="1">
    <location>
        <begin position="26"/>
        <end position="108"/>
    </location>
</feature>
<dbReference type="SUPFAM" id="SSF69118">
    <property type="entry name" value="AhpD-like"/>
    <property type="match status" value="1"/>
</dbReference>
<evidence type="ECO:0000313" key="2">
    <source>
        <dbReference type="EMBL" id="HIR40082.1"/>
    </source>
</evidence>
<evidence type="ECO:0000259" key="1">
    <source>
        <dbReference type="Pfam" id="PF02627"/>
    </source>
</evidence>
<dbReference type="InterPro" id="IPR003779">
    <property type="entry name" value="CMD-like"/>
</dbReference>
<sequence length="252" mass="28080">MALTDNAKNYIKKAFWAYSPLKETDPEFYEFFYNFAYDEVQNFGDLDEKTGYLSVLAVLLGCGGFDEFKVMLPAALNFGVTPEEAREVVYQATAYLGLGRVLSFINAMNKVFAARGIKLPLENKGTTAPETRLASGNQAQVDIFGESMREFWKNAPEGRAHINYWLADNCFGDYYTRGALDFKQRELITFCYLYAQGGCEPQLISHAMGNMKVGNSKELLANVVSHCIPYIGYPRSLNALTALDAAAKNLGL</sequence>
<dbReference type="Proteomes" id="UP000824179">
    <property type="component" value="Unassembled WGS sequence"/>
</dbReference>
<dbReference type="PANTHER" id="PTHR33570:SF2">
    <property type="entry name" value="CARBOXYMUCONOLACTONE DECARBOXYLASE-LIKE DOMAIN-CONTAINING PROTEIN"/>
    <property type="match status" value="1"/>
</dbReference>
<proteinExistence type="predicted"/>
<dbReference type="PANTHER" id="PTHR33570">
    <property type="entry name" value="4-CARBOXYMUCONOLACTONE DECARBOXYLASE FAMILY PROTEIN"/>
    <property type="match status" value="1"/>
</dbReference>
<dbReference type="AlphaFoldDB" id="A0A9D1DBC2"/>
<comment type="caution">
    <text evidence="2">The sequence shown here is derived from an EMBL/GenBank/DDBJ whole genome shotgun (WGS) entry which is preliminary data.</text>
</comment>
<dbReference type="GO" id="GO:0051920">
    <property type="term" value="F:peroxiredoxin activity"/>
    <property type="evidence" value="ECO:0007669"/>
    <property type="project" value="InterPro"/>
</dbReference>
<protein>
    <submittedName>
        <fullName evidence="2">Carboxymuconolactone decarboxylase family protein</fullName>
    </submittedName>
</protein>
<reference evidence="2" key="1">
    <citation type="submission" date="2020-10" db="EMBL/GenBank/DDBJ databases">
        <authorList>
            <person name="Gilroy R."/>
        </authorList>
    </citation>
    <scope>NUCLEOTIDE SEQUENCE</scope>
    <source>
        <strain evidence="2">ChiW25-3613</strain>
    </source>
</reference>
<dbReference type="InterPro" id="IPR029032">
    <property type="entry name" value="AhpD-like"/>
</dbReference>
<name>A0A9D1DBC2_9FIRM</name>